<dbReference type="InParanoid" id="A0A3G9J6V8"/>
<name>A0A3G9J6V8_9FIRM</name>
<dbReference type="RefSeq" id="WP_125119296.1">
    <property type="nucleotide sequence ID" value="NZ_AP019309.1"/>
</dbReference>
<dbReference type="InterPro" id="IPR007793">
    <property type="entry name" value="DivIVA_fam"/>
</dbReference>
<evidence type="ECO:0000313" key="3">
    <source>
        <dbReference type="Proteomes" id="UP000268059"/>
    </source>
</evidence>
<protein>
    <recommendedName>
        <fullName evidence="4">Cell division protein DivIVA</fullName>
    </recommendedName>
</protein>
<dbReference type="KEGG" id="ebm:SG0102_13600"/>
<evidence type="ECO:0008006" key="4">
    <source>
        <dbReference type="Google" id="ProtNLM"/>
    </source>
</evidence>
<proteinExistence type="predicted"/>
<gene>
    <name evidence="2" type="ORF">SG0102_13600</name>
</gene>
<dbReference type="Proteomes" id="UP000268059">
    <property type="component" value="Chromosome"/>
</dbReference>
<dbReference type="EMBL" id="AP019309">
    <property type="protein sequence ID" value="BBH26426.1"/>
    <property type="molecule type" value="Genomic_DNA"/>
</dbReference>
<reference evidence="2 3" key="1">
    <citation type="submission" date="2018-11" db="EMBL/GenBank/DDBJ databases">
        <title>Novel Erysipelotrichaceae bacterium isolated from small intestine of a swine.</title>
        <authorList>
            <person name="Kim J.S."/>
            <person name="Choe H."/>
            <person name="Lee Y.R."/>
            <person name="Kim K.M."/>
            <person name="Park D.S."/>
        </authorList>
    </citation>
    <scope>NUCLEOTIDE SEQUENCE [LARGE SCALE GENOMIC DNA]</scope>
    <source>
        <strain evidence="2 3">SG0102</strain>
    </source>
</reference>
<dbReference type="Pfam" id="PF05103">
    <property type="entry name" value="DivIVA"/>
    <property type="match status" value="1"/>
</dbReference>
<keyword evidence="3" id="KW-1185">Reference proteome</keyword>
<dbReference type="Gene3D" id="6.10.250.660">
    <property type="match status" value="1"/>
</dbReference>
<dbReference type="OrthoDB" id="9815492at2"/>
<keyword evidence="1" id="KW-0175">Coiled coil</keyword>
<accession>A0A3G9J6V8</accession>
<sequence>MAENFTKTFRGYSIEEVDETIEDLESQIDQQKAEIESLKEELHNVKEENAIMANRSTITEKANEEIARLALKEASDLITKAKRNANLILKESMEYVRGLDKEVNGFKDDAKTFRAEVVSLSKELIETIDKSEIFALINEDENTKKETGHSDHL</sequence>
<feature type="coiled-coil region" evidence="1">
    <location>
        <begin position="14"/>
        <end position="91"/>
    </location>
</feature>
<evidence type="ECO:0000313" key="2">
    <source>
        <dbReference type="EMBL" id="BBH26426.1"/>
    </source>
</evidence>
<organism evidence="2 3">
    <name type="scientific">Intestinibaculum porci</name>
    <dbReference type="NCBI Taxonomy" id="2487118"/>
    <lineage>
        <taxon>Bacteria</taxon>
        <taxon>Bacillati</taxon>
        <taxon>Bacillota</taxon>
        <taxon>Erysipelotrichia</taxon>
        <taxon>Erysipelotrichales</taxon>
        <taxon>Erysipelotrichaceae</taxon>
        <taxon>Intestinibaculum</taxon>
    </lineage>
</organism>
<dbReference type="AlphaFoldDB" id="A0A3G9J6V8"/>
<evidence type="ECO:0000256" key="1">
    <source>
        <dbReference type="SAM" id="Coils"/>
    </source>
</evidence>